<evidence type="ECO:0000313" key="1">
    <source>
        <dbReference type="EMBL" id="GAA0942485.1"/>
    </source>
</evidence>
<name>A0ABN1QGT1_9ACTN</name>
<evidence type="ECO:0008006" key="3">
    <source>
        <dbReference type="Google" id="ProtNLM"/>
    </source>
</evidence>
<reference evidence="1 2" key="1">
    <citation type="journal article" date="2019" name="Int. J. Syst. Evol. Microbiol.">
        <title>The Global Catalogue of Microorganisms (GCM) 10K type strain sequencing project: providing services to taxonomists for standard genome sequencing and annotation.</title>
        <authorList>
            <consortium name="The Broad Institute Genomics Platform"/>
            <consortium name="The Broad Institute Genome Sequencing Center for Infectious Disease"/>
            <person name="Wu L."/>
            <person name="Ma J."/>
        </authorList>
    </citation>
    <scope>NUCLEOTIDE SEQUENCE [LARGE SCALE GENOMIC DNA]</scope>
    <source>
        <strain evidence="1 2">JCM 10696</strain>
    </source>
</reference>
<organism evidence="1 2">
    <name type="scientific">Actinocorallia libanotica</name>
    <dbReference type="NCBI Taxonomy" id="46162"/>
    <lineage>
        <taxon>Bacteria</taxon>
        <taxon>Bacillati</taxon>
        <taxon>Actinomycetota</taxon>
        <taxon>Actinomycetes</taxon>
        <taxon>Streptosporangiales</taxon>
        <taxon>Thermomonosporaceae</taxon>
        <taxon>Actinocorallia</taxon>
    </lineage>
</organism>
<sequence>MKPATGLVVDHSVLVSIALGGRAAVMVDAARTTLTTIVVPTSALATALLHDDVQAALPAQNTLFELLRWEQCVSDDLTVATAAKLSSRLFGDDLHEIRGTAAALAVGHTAAAAAARGLDLVTCRADLWQWYAETGVYVL</sequence>
<dbReference type="Proteomes" id="UP001500665">
    <property type="component" value="Unassembled WGS sequence"/>
</dbReference>
<proteinExistence type="predicted"/>
<accession>A0ABN1QGT1</accession>
<protein>
    <recommendedName>
        <fullName evidence="3">PIN domain-containing protein</fullName>
    </recommendedName>
</protein>
<dbReference type="RefSeq" id="WP_344237916.1">
    <property type="nucleotide sequence ID" value="NZ_BAAAHH010000003.1"/>
</dbReference>
<comment type="caution">
    <text evidence="1">The sequence shown here is derived from an EMBL/GenBank/DDBJ whole genome shotgun (WGS) entry which is preliminary data.</text>
</comment>
<evidence type="ECO:0000313" key="2">
    <source>
        <dbReference type="Proteomes" id="UP001500665"/>
    </source>
</evidence>
<dbReference type="EMBL" id="BAAAHH010000003">
    <property type="protein sequence ID" value="GAA0942485.1"/>
    <property type="molecule type" value="Genomic_DNA"/>
</dbReference>
<keyword evidence="2" id="KW-1185">Reference proteome</keyword>
<gene>
    <name evidence="1" type="ORF">GCM10009550_13750</name>
</gene>